<dbReference type="GO" id="GO:0016020">
    <property type="term" value="C:membrane"/>
    <property type="evidence" value="ECO:0007669"/>
    <property type="project" value="UniProtKB-SubCell"/>
</dbReference>
<evidence type="ECO:0000256" key="5">
    <source>
        <dbReference type="SAM" id="Phobius"/>
    </source>
</evidence>
<reference evidence="6 7" key="1">
    <citation type="submission" date="2015-09" db="EMBL/GenBank/DDBJ databases">
        <authorList>
            <consortium name="Swine Surveillance"/>
        </authorList>
    </citation>
    <scope>NUCLEOTIDE SEQUENCE [LARGE SCALE GENOMIC DNA]</scope>
    <source>
        <strain evidence="6 7">CECT 8399</strain>
    </source>
</reference>
<keyword evidence="4 5" id="KW-0472">Membrane</keyword>
<dbReference type="EMBL" id="CYSR01000031">
    <property type="protein sequence ID" value="CUI01583.1"/>
    <property type="molecule type" value="Genomic_DNA"/>
</dbReference>
<dbReference type="Pfam" id="PF04193">
    <property type="entry name" value="PQ-loop"/>
    <property type="match status" value="1"/>
</dbReference>
<protein>
    <submittedName>
        <fullName evidence="6">PQ loop repeat</fullName>
    </submittedName>
</protein>
<accession>A0A0P1HDB8</accession>
<dbReference type="Proteomes" id="UP000051326">
    <property type="component" value="Unassembled WGS sequence"/>
</dbReference>
<keyword evidence="2 5" id="KW-0812">Transmembrane</keyword>
<evidence type="ECO:0000256" key="1">
    <source>
        <dbReference type="ARBA" id="ARBA00004141"/>
    </source>
</evidence>
<evidence type="ECO:0000256" key="4">
    <source>
        <dbReference type="ARBA" id="ARBA00023136"/>
    </source>
</evidence>
<keyword evidence="3 5" id="KW-1133">Transmembrane helix</keyword>
<dbReference type="RefSeq" id="WP_008554719.1">
    <property type="nucleotide sequence ID" value="NZ_CP176615.1"/>
</dbReference>
<comment type="subcellular location">
    <subcellularLocation>
        <location evidence="1">Membrane</location>
        <topology evidence="1">Multi-pass membrane protein</topology>
    </subcellularLocation>
</comment>
<proteinExistence type="predicted"/>
<feature type="transmembrane region" description="Helical" evidence="5">
    <location>
        <begin position="38"/>
        <end position="55"/>
    </location>
</feature>
<evidence type="ECO:0000313" key="6">
    <source>
        <dbReference type="EMBL" id="CUI01583.1"/>
    </source>
</evidence>
<name>A0A0P1HDB8_9RHOB</name>
<evidence type="ECO:0000256" key="2">
    <source>
        <dbReference type="ARBA" id="ARBA00022692"/>
    </source>
</evidence>
<dbReference type="Gene3D" id="1.20.1280.290">
    <property type="match status" value="1"/>
</dbReference>
<feature type="transmembrane region" description="Helical" evidence="5">
    <location>
        <begin position="61"/>
        <end position="80"/>
    </location>
</feature>
<dbReference type="STRING" id="1396826.PHA8399_03728"/>
<sequence>MIAPYVGYLAAFLGTVCWIPQAWKAWASRDTSGLSLPSNLMFLATVSLWLAYGLLVGDWPLILANICAVTAVLVIVAAKLKFG</sequence>
<dbReference type="AlphaFoldDB" id="A0A0P1HDB8"/>
<evidence type="ECO:0000313" key="7">
    <source>
        <dbReference type="Proteomes" id="UP000051326"/>
    </source>
</evidence>
<organism evidence="6 7">
    <name type="scientific">Leisingera aquaemixtae</name>
    <dbReference type="NCBI Taxonomy" id="1396826"/>
    <lineage>
        <taxon>Bacteria</taxon>
        <taxon>Pseudomonadati</taxon>
        <taxon>Pseudomonadota</taxon>
        <taxon>Alphaproteobacteria</taxon>
        <taxon>Rhodobacterales</taxon>
        <taxon>Roseobacteraceae</taxon>
        <taxon>Leisingera</taxon>
    </lineage>
</organism>
<evidence type="ECO:0000256" key="3">
    <source>
        <dbReference type="ARBA" id="ARBA00022989"/>
    </source>
</evidence>
<gene>
    <name evidence="6" type="ORF">PHA8399_03728</name>
</gene>
<feature type="transmembrane region" description="Helical" evidence="5">
    <location>
        <begin position="6"/>
        <end position="26"/>
    </location>
</feature>
<dbReference type="InterPro" id="IPR006603">
    <property type="entry name" value="PQ-loop_rpt"/>
</dbReference>